<keyword evidence="3" id="KW-1185">Reference proteome</keyword>
<keyword evidence="1" id="KW-0812">Transmembrane</keyword>
<evidence type="ECO:0000256" key="1">
    <source>
        <dbReference type="SAM" id="Phobius"/>
    </source>
</evidence>
<evidence type="ECO:0000313" key="2">
    <source>
        <dbReference type="EMBL" id="SFD66108.1"/>
    </source>
</evidence>
<accession>A0A1I1U977</accession>
<gene>
    <name evidence="2" type="ORF">SAMN02745724_05119</name>
</gene>
<protein>
    <submittedName>
        <fullName evidence="2">Type II secretion system (T2SS), protein M</fullName>
    </submittedName>
</protein>
<dbReference type="GO" id="GO:0015628">
    <property type="term" value="P:protein secretion by the type II secretion system"/>
    <property type="evidence" value="ECO:0007669"/>
    <property type="project" value="InterPro"/>
</dbReference>
<dbReference type="OrthoDB" id="9151209at2"/>
<organism evidence="2 3">
    <name type="scientific">Pseudoalteromonas denitrificans DSM 6059</name>
    <dbReference type="NCBI Taxonomy" id="1123010"/>
    <lineage>
        <taxon>Bacteria</taxon>
        <taxon>Pseudomonadati</taxon>
        <taxon>Pseudomonadota</taxon>
        <taxon>Gammaproteobacteria</taxon>
        <taxon>Alteromonadales</taxon>
        <taxon>Pseudoalteromonadaceae</taxon>
        <taxon>Pseudoalteromonas</taxon>
    </lineage>
</organism>
<dbReference type="InterPro" id="IPR007690">
    <property type="entry name" value="T2SS_GspM"/>
</dbReference>
<evidence type="ECO:0000313" key="3">
    <source>
        <dbReference type="Proteomes" id="UP000198862"/>
    </source>
</evidence>
<dbReference type="GO" id="GO:0015627">
    <property type="term" value="C:type II protein secretion system complex"/>
    <property type="evidence" value="ECO:0007669"/>
    <property type="project" value="InterPro"/>
</dbReference>
<dbReference type="Proteomes" id="UP000198862">
    <property type="component" value="Unassembled WGS sequence"/>
</dbReference>
<proteinExistence type="predicted"/>
<dbReference type="RefSeq" id="WP_091991495.1">
    <property type="nucleotide sequence ID" value="NZ_FOLO01000082.1"/>
</dbReference>
<dbReference type="Pfam" id="PF04612">
    <property type="entry name" value="T2SSM"/>
    <property type="match status" value="1"/>
</dbReference>
<dbReference type="AlphaFoldDB" id="A0A1I1U977"/>
<name>A0A1I1U977_9GAMM</name>
<keyword evidence="1" id="KW-0472">Membrane</keyword>
<keyword evidence="1" id="KW-1133">Transmembrane helix</keyword>
<feature type="transmembrane region" description="Helical" evidence="1">
    <location>
        <begin position="21"/>
        <end position="40"/>
    </location>
</feature>
<reference evidence="2 3" key="1">
    <citation type="submission" date="2016-10" db="EMBL/GenBank/DDBJ databases">
        <authorList>
            <person name="de Groot N.N."/>
        </authorList>
    </citation>
    <scope>NUCLEOTIDE SEQUENCE [LARGE SCALE GENOMIC DNA]</scope>
    <source>
        <strain evidence="2 3">DSM 6059</strain>
    </source>
</reference>
<sequence>MKEQWMVWSEKLTQLQSREKYLVLGIGLFLVLYLSIWFVLSPLHTQLANNKKQIKRQNQSLSQGKVKIDMFNHALTQDYTLQLRNEIELAKQKLQRVDQELSQFSQGFIPPYKMATVLKKLLDVNQKLSIKESAASDRV</sequence>
<dbReference type="STRING" id="1123010.SAMN02745724_05119"/>
<dbReference type="EMBL" id="FOLO01000082">
    <property type="protein sequence ID" value="SFD66108.1"/>
    <property type="molecule type" value="Genomic_DNA"/>
</dbReference>